<accession>A0A371FTF8</accession>
<evidence type="ECO:0000313" key="2">
    <source>
        <dbReference type="Proteomes" id="UP000257109"/>
    </source>
</evidence>
<proteinExistence type="predicted"/>
<comment type="caution">
    <text evidence="1">The sequence shown here is derived from an EMBL/GenBank/DDBJ whole genome shotgun (WGS) entry which is preliminary data.</text>
</comment>
<feature type="non-terminal residue" evidence="1">
    <location>
        <position position="1"/>
    </location>
</feature>
<name>A0A371FTF8_MUCPR</name>
<organism evidence="1 2">
    <name type="scientific">Mucuna pruriens</name>
    <name type="common">Velvet bean</name>
    <name type="synonym">Dolichos pruriens</name>
    <dbReference type="NCBI Taxonomy" id="157652"/>
    <lineage>
        <taxon>Eukaryota</taxon>
        <taxon>Viridiplantae</taxon>
        <taxon>Streptophyta</taxon>
        <taxon>Embryophyta</taxon>
        <taxon>Tracheophyta</taxon>
        <taxon>Spermatophyta</taxon>
        <taxon>Magnoliopsida</taxon>
        <taxon>eudicotyledons</taxon>
        <taxon>Gunneridae</taxon>
        <taxon>Pentapetalae</taxon>
        <taxon>rosids</taxon>
        <taxon>fabids</taxon>
        <taxon>Fabales</taxon>
        <taxon>Fabaceae</taxon>
        <taxon>Papilionoideae</taxon>
        <taxon>50 kb inversion clade</taxon>
        <taxon>NPAAA clade</taxon>
        <taxon>indigoferoid/millettioid clade</taxon>
        <taxon>Phaseoleae</taxon>
        <taxon>Mucuna</taxon>
    </lineage>
</organism>
<evidence type="ECO:0000313" key="1">
    <source>
        <dbReference type="EMBL" id="RDX81561.1"/>
    </source>
</evidence>
<sequence length="195" mass="23010">MKYSKRRMRICKKKRPHICLMLTLMKSLRKKHLNEKFGIGYDKKIYLKKNKSNSHYLNCGMFGHFSYDCDLRPKLGGWVTFGGNPKRRIAVIGKIGKHHFPFIENVLYIEGLKHKLLSISKICDYGYDVFFNKGEYIIWHKKLGYDSLRLISKLNKHHPVRGLPNIKGKGCFESKTLFQLLDLYNCYIDPIKTRH</sequence>
<dbReference type="EMBL" id="QJKJ01007899">
    <property type="protein sequence ID" value="RDX81561.1"/>
    <property type="molecule type" value="Genomic_DNA"/>
</dbReference>
<protein>
    <recommendedName>
        <fullName evidence="3">CCHC-type domain-containing protein</fullName>
    </recommendedName>
</protein>
<keyword evidence="2" id="KW-1185">Reference proteome</keyword>
<feature type="non-terminal residue" evidence="1">
    <location>
        <position position="195"/>
    </location>
</feature>
<evidence type="ECO:0008006" key="3">
    <source>
        <dbReference type="Google" id="ProtNLM"/>
    </source>
</evidence>
<reference evidence="1" key="1">
    <citation type="submission" date="2018-05" db="EMBL/GenBank/DDBJ databases">
        <title>Draft genome of Mucuna pruriens seed.</title>
        <authorList>
            <person name="Nnadi N.E."/>
            <person name="Vos R."/>
            <person name="Hasami M.H."/>
            <person name="Devisetty U.K."/>
            <person name="Aguiy J.C."/>
        </authorList>
    </citation>
    <scope>NUCLEOTIDE SEQUENCE [LARGE SCALE GENOMIC DNA]</scope>
    <source>
        <strain evidence="1">JCA_2017</strain>
    </source>
</reference>
<dbReference type="AlphaFoldDB" id="A0A371FTF8"/>
<gene>
    <name evidence="1" type="ORF">CR513_37752</name>
</gene>
<dbReference type="Proteomes" id="UP000257109">
    <property type="component" value="Unassembled WGS sequence"/>
</dbReference>
<dbReference type="OrthoDB" id="1932348at2759"/>